<dbReference type="AlphaFoldDB" id="A0A2W5UC16"/>
<feature type="transmembrane region" description="Helical" evidence="5">
    <location>
        <begin position="116"/>
        <end position="133"/>
    </location>
</feature>
<evidence type="ECO:0000313" key="6">
    <source>
        <dbReference type="EMBL" id="PZR06518.1"/>
    </source>
</evidence>
<dbReference type="InterPro" id="IPR003339">
    <property type="entry name" value="ABC/ECF_trnsptr_transmembrane"/>
</dbReference>
<proteinExistence type="predicted"/>
<evidence type="ECO:0000256" key="4">
    <source>
        <dbReference type="ARBA" id="ARBA00023136"/>
    </source>
</evidence>
<name>A0A2W5UC16_9CORY</name>
<dbReference type="Proteomes" id="UP000249432">
    <property type="component" value="Unassembled WGS sequence"/>
</dbReference>
<feature type="transmembrane region" description="Helical" evidence="5">
    <location>
        <begin position="56"/>
        <end position="77"/>
    </location>
</feature>
<dbReference type="PROSITE" id="PS51257">
    <property type="entry name" value="PROKAR_LIPOPROTEIN"/>
    <property type="match status" value="1"/>
</dbReference>
<evidence type="ECO:0000313" key="7">
    <source>
        <dbReference type="Proteomes" id="UP000249432"/>
    </source>
</evidence>
<feature type="transmembrane region" description="Helical" evidence="5">
    <location>
        <begin position="202"/>
        <end position="220"/>
    </location>
</feature>
<evidence type="ECO:0000256" key="3">
    <source>
        <dbReference type="ARBA" id="ARBA00022989"/>
    </source>
</evidence>
<dbReference type="GO" id="GO:0005886">
    <property type="term" value="C:plasma membrane"/>
    <property type="evidence" value="ECO:0007669"/>
    <property type="project" value="UniProtKB-ARBA"/>
</dbReference>
<reference evidence="6 7" key="1">
    <citation type="submission" date="2017-08" db="EMBL/GenBank/DDBJ databases">
        <title>Infants hospitalized years apart are colonized by the same room-sourced microbial strains.</title>
        <authorList>
            <person name="Brooks B."/>
            <person name="Olm M.R."/>
            <person name="Firek B.A."/>
            <person name="Baker R."/>
            <person name="Thomas B.C."/>
            <person name="Morowitz M.J."/>
            <person name="Banfield J.F."/>
        </authorList>
    </citation>
    <scope>NUCLEOTIDE SEQUENCE [LARGE SCALE GENOMIC DNA]</scope>
    <source>
        <strain evidence="6">S2_003_000_R1_3</strain>
    </source>
</reference>
<sequence>MPLQHPKEPDIHPYTPLVTAACLMVSVTVINAPWASAIGVSVAVVASLIIRNKAATLAAVTIIIPACVSFSLMYGLFGSWATAAALSLRFAAVVGCGVMFDSLVNPDALMRALQTWLPASIVYVVGSVVRLIPMATSRMRAIQQIQRSRGVKSQRRKLVIPLVVGLVTDAAQRSRPLSRTGIAQPGRRTVLYPVRDRAWERMVRFGMVAVMCAACVWGIAG</sequence>
<comment type="caution">
    <text evidence="6">The sequence shown here is derived from an EMBL/GenBank/DDBJ whole genome shotgun (WGS) entry which is preliminary data.</text>
</comment>
<keyword evidence="4 5" id="KW-0472">Membrane</keyword>
<evidence type="ECO:0000256" key="5">
    <source>
        <dbReference type="SAM" id="Phobius"/>
    </source>
</evidence>
<gene>
    <name evidence="6" type="ORF">DI525_01765</name>
</gene>
<organism evidence="6 7">
    <name type="scientific">Corynebacterium kroppenstedtii</name>
    <dbReference type="NCBI Taxonomy" id="161879"/>
    <lineage>
        <taxon>Bacteria</taxon>
        <taxon>Bacillati</taxon>
        <taxon>Actinomycetota</taxon>
        <taxon>Actinomycetes</taxon>
        <taxon>Mycobacteriales</taxon>
        <taxon>Corynebacteriaceae</taxon>
        <taxon>Corynebacterium</taxon>
    </lineage>
</organism>
<comment type="subcellular location">
    <subcellularLocation>
        <location evidence="1">Membrane</location>
        <topology evidence="1">Multi-pass membrane protein</topology>
    </subcellularLocation>
</comment>
<evidence type="ECO:0000256" key="2">
    <source>
        <dbReference type="ARBA" id="ARBA00022692"/>
    </source>
</evidence>
<keyword evidence="3 5" id="KW-1133">Transmembrane helix</keyword>
<protein>
    <submittedName>
        <fullName evidence="6">ABC transporter permease</fullName>
    </submittedName>
</protein>
<dbReference type="CDD" id="cd16914">
    <property type="entry name" value="EcfT"/>
    <property type="match status" value="1"/>
</dbReference>
<dbReference type="EMBL" id="QFRA01000002">
    <property type="protein sequence ID" value="PZR06518.1"/>
    <property type="molecule type" value="Genomic_DNA"/>
</dbReference>
<keyword evidence="2 5" id="KW-0812">Transmembrane</keyword>
<accession>A0A2W5UC16</accession>
<evidence type="ECO:0000256" key="1">
    <source>
        <dbReference type="ARBA" id="ARBA00004141"/>
    </source>
</evidence>
<feature type="transmembrane region" description="Helical" evidence="5">
    <location>
        <begin position="21"/>
        <end position="50"/>
    </location>
</feature>